<protein>
    <submittedName>
        <fullName evidence="2">Uncharacterized protein</fullName>
    </submittedName>
</protein>
<feature type="compositionally biased region" description="Low complexity" evidence="1">
    <location>
        <begin position="152"/>
        <end position="163"/>
    </location>
</feature>
<dbReference type="EMBL" id="MNAD01001649">
    <property type="protein sequence ID" value="OJT02799.1"/>
    <property type="molecule type" value="Genomic_DNA"/>
</dbReference>
<proteinExistence type="predicted"/>
<name>A0A1M2V596_TRAPU</name>
<sequence>MVDLERQVCTTDSEKSSPRFLTFPPLAVLAHSRSASGSPTLDKYSLELPPPVLAVAPSSRLRDSVLCKALGQLTWPALNNDKSGVKNSSRRIVDIEAAADKNSPHYVPEWIRPHLARIHEQSKREWTLYTPSASLVVPQIVISCDDIVPDTPSSTYSDDSTASELDTPPPMTPTLSSPVSFFFPASPSFSVREYLQVPSPSFHAPREEAKPVMRNVSNFSGKTFALATPTGRLSKLRERRMLAQAHPVNGVVDGQQKRPSATQTPAMGYQVVHACGTGPRVRRGTTGTVGTAQVTGTGVAGVGLGLQLRPQLDFQDFHNTLATSGFSGDNATHRLRGTYGTTGYPNIASVLEAALTTDMALNTAAASQDNDPSANAYVNIAASAPSDGDDHDKSRPERLARLIDAFDSSFSLASLDSDRAHDKPCDILDDYRYDYFDDYLDGADTDESVGDENDVVVPENHAARHAVVVYAV</sequence>
<dbReference type="OrthoDB" id="2758629at2759"/>
<keyword evidence="3" id="KW-1185">Reference proteome</keyword>
<evidence type="ECO:0000256" key="1">
    <source>
        <dbReference type="SAM" id="MobiDB-lite"/>
    </source>
</evidence>
<evidence type="ECO:0000313" key="3">
    <source>
        <dbReference type="Proteomes" id="UP000184267"/>
    </source>
</evidence>
<reference evidence="2 3" key="1">
    <citation type="submission" date="2016-10" db="EMBL/GenBank/DDBJ databases">
        <title>Genome sequence of the basidiomycete white-rot fungus Trametes pubescens.</title>
        <authorList>
            <person name="Makela M.R."/>
            <person name="Granchi Z."/>
            <person name="Peng M."/>
            <person name="De Vries R.P."/>
            <person name="Grigoriev I."/>
            <person name="Riley R."/>
            <person name="Hilden K."/>
        </authorList>
    </citation>
    <scope>NUCLEOTIDE SEQUENCE [LARGE SCALE GENOMIC DNA]</scope>
    <source>
        <strain evidence="2 3">FBCC735</strain>
    </source>
</reference>
<organism evidence="2 3">
    <name type="scientific">Trametes pubescens</name>
    <name type="common">White-rot fungus</name>
    <dbReference type="NCBI Taxonomy" id="154538"/>
    <lineage>
        <taxon>Eukaryota</taxon>
        <taxon>Fungi</taxon>
        <taxon>Dikarya</taxon>
        <taxon>Basidiomycota</taxon>
        <taxon>Agaricomycotina</taxon>
        <taxon>Agaricomycetes</taxon>
        <taxon>Polyporales</taxon>
        <taxon>Polyporaceae</taxon>
        <taxon>Trametes</taxon>
    </lineage>
</organism>
<dbReference type="Proteomes" id="UP000184267">
    <property type="component" value="Unassembled WGS sequence"/>
</dbReference>
<evidence type="ECO:0000313" key="2">
    <source>
        <dbReference type="EMBL" id="OJT02799.1"/>
    </source>
</evidence>
<dbReference type="OMA" id="PEWIRPH"/>
<gene>
    <name evidence="2" type="ORF">TRAPUB_6655</name>
</gene>
<comment type="caution">
    <text evidence="2">The sequence shown here is derived from an EMBL/GenBank/DDBJ whole genome shotgun (WGS) entry which is preliminary data.</text>
</comment>
<dbReference type="AlphaFoldDB" id="A0A1M2V596"/>
<feature type="region of interest" description="Disordered" evidence="1">
    <location>
        <begin position="152"/>
        <end position="171"/>
    </location>
</feature>
<accession>A0A1M2V596</accession>